<accession>F8TUI1</accession>
<feature type="domain" description="Acyl-CoA thioesterase-like N-terminal HotDog" evidence="1">
    <location>
        <begin position="89"/>
        <end position="171"/>
    </location>
</feature>
<evidence type="ECO:0000313" key="3">
    <source>
        <dbReference type="EMBL" id="AEH59093.1"/>
    </source>
</evidence>
<feature type="domain" description="Acyl-CoA thioesterase-like C-terminal" evidence="2">
    <location>
        <begin position="194"/>
        <end position="324"/>
    </location>
</feature>
<evidence type="ECO:0000259" key="2">
    <source>
        <dbReference type="Pfam" id="PF20789"/>
    </source>
</evidence>
<evidence type="ECO:0000259" key="1">
    <source>
        <dbReference type="Pfam" id="PF13622"/>
    </source>
</evidence>
<protein>
    <submittedName>
        <fullName evidence="3">TesB-like acyl-CoA thioesterase II</fullName>
    </submittedName>
</protein>
<dbReference type="Pfam" id="PF13622">
    <property type="entry name" value="4HBT_3"/>
    <property type="match status" value="1"/>
</dbReference>
<dbReference type="InterPro" id="IPR049449">
    <property type="entry name" value="TesB_ACOT8-like_N"/>
</dbReference>
<dbReference type="SUPFAM" id="SSF54637">
    <property type="entry name" value="Thioesterase/thiol ester dehydrase-isomerase"/>
    <property type="match status" value="2"/>
</dbReference>
<proteinExistence type="predicted"/>
<dbReference type="InterPro" id="IPR042171">
    <property type="entry name" value="Acyl-CoA_hotdog"/>
</dbReference>
<dbReference type="InterPro" id="IPR049450">
    <property type="entry name" value="ACOT8-like_C"/>
</dbReference>
<name>F8TUI1_9GAMM</name>
<dbReference type="AlphaFoldDB" id="F8TUI1"/>
<sequence length="327" mass="34775">MPGYAQPQFASLPPYASARPRARCGIAPHCPPRAVGDILAVAAMRGVAPARRRCRPITDADADPPWSFAMSSFARLIEEFDPAAGILPPPHWFQGRTVYGGLTAALALQAAIGSAPAGLPPLRAAQVAFVGPASGALRFRPRLLRQGKSSLSIDVDADSDGEPALRALFVFAAARASRVAHDFSQRPQVRPAGECPRLPMHELAPRFLGNFDVRLAGGSAPVSGAANPEFIAWVRHLDDEGVAPAVALVALADALPPAALASFTEMAPVSSITWSFELFDPPAGRGWFLLRSFSQQAAHGYSVQDMDIWDESGRRVLAGRQSVALYQ</sequence>
<dbReference type="EMBL" id="JF412274">
    <property type="protein sequence ID" value="AEH59093.1"/>
    <property type="molecule type" value="Genomic_DNA"/>
</dbReference>
<reference evidence="3" key="1">
    <citation type="journal article" date="2011" name="Chem. Biol.">
        <title>Identification and characterization of the lysobactin biosynthetic gene cluster reveals mechanistic insights into an unusual termination module architecture.</title>
        <authorList>
            <person name="Hou J."/>
            <person name="Robbel L."/>
            <person name="Marahiel M.A."/>
        </authorList>
    </citation>
    <scope>NUCLEOTIDE SEQUENCE</scope>
    <source>
        <strain evidence="3">ATCC 53042</strain>
    </source>
</reference>
<dbReference type="Gene3D" id="2.40.160.210">
    <property type="entry name" value="Acyl-CoA thioesterase, double hotdog domain"/>
    <property type="match status" value="1"/>
</dbReference>
<dbReference type="InterPro" id="IPR029069">
    <property type="entry name" value="HotDog_dom_sf"/>
</dbReference>
<dbReference type="Pfam" id="PF20789">
    <property type="entry name" value="4HBT_3C"/>
    <property type="match status" value="1"/>
</dbReference>
<organism evidence="3">
    <name type="scientific">Lysobacter sp. ATCC 53042</name>
    <dbReference type="NCBI Taxonomy" id="324869"/>
    <lineage>
        <taxon>Bacteria</taxon>
        <taxon>Pseudomonadati</taxon>
        <taxon>Pseudomonadota</taxon>
        <taxon>Gammaproteobacteria</taxon>
        <taxon>Lysobacterales</taxon>
        <taxon>Lysobacteraceae</taxon>
        <taxon>Lysobacter</taxon>
    </lineage>
</organism>